<protein>
    <submittedName>
        <fullName evidence="3">Uncharacterized protein</fullName>
    </submittedName>
</protein>
<dbReference type="Proteomes" id="UP000827284">
    <property type="component" value="Unassembled WGS sequence"/>
</dbReference>
<proteinExistence type="predicted"/>
<evidence type="ECO:0000256" key="2">
    <source>
        <dbReference type="SAM" id="SignalP"/>
    </source>
</evidence>
<dbReference type="AlphaFoldDB" id="A0A9P3H8U4"/>
<dbReference type="OrthoDB" id="2437006at2759"/>
<keyword evidence="2" id="KW-0732">Signal</keyword>
<name>A0A9P3H8U4_9FUNG</name>
<feature type="chain" id="PRO_5040460728" evidence="2">
    <location>
        <begin position="22"/>
        <end position="306"/>
    </location>
</feature>
<feature type="signal peptide" evidence="2">
    <location>
        <begin position="1"/>
        <end position="21"/>
    </location>
</feature>
<evidence type="ECO:0000313" key="4">
    <source>
        <dbReference type="Proteomes" id="UP000827284"/>
    </source>
</evidence>
<evidence type="ECO:0000256" key="1">
    <source>
        <dbReference type="SAM" id="MobiDB-lite"/>
    </source>
</evidence>
<comment type="caution">
    <text evidence="3">The sequence shown here is derived from an EMBL/GenBank/DDBJ whole genome shotgun (WGS) entry which is preliminary data.</text>
</comment>
<sequence>MRFSLSASVAAFVALASVTHAQEPACSAILTDYTPGVSGAYQKCFTDQVYNTALAAQTTPDYKDLITSVCSKTACSQSTLASAESKYIAACNSSMIAEGSNGNVLQLGKNALDVFFAEPIRAAFCELDPNAPAPPVTTPPTVAPPSYCLAASIAVPANRFVSQLAVYLTSGSVRASQSAFFTALDPTEVCSDCSQGAMNSTIEYLASNLMPAVGPFYTPEFVQYWTKAVPAYNTLCKTSFTQTWPEGTLNVTVPGVPVPSPTSASLPSSTGATTAAPSPTHTNGAGSLKPAAAVATAMMMVVAALL</sequence>
<reference evidence="3" key="1">
    <citation type="submission" date="2021-11" db="EMBL/GenBank/DDBJ databases">
        <authorList>
            <person name="Herlambang A."/>
            <person name="Guo Y."/>
            <person name="Takashima Y."/>
            <person name="Nishizawa T."/>
        </authorList>
    </citation>
    <scope>NUCLEOTIDE SEQUENCE</scope>
    <source>
        <strain evidence="3">E1425</strain>
    </source>
</reference>
<gene>
    <name evidence="3" type="ORF">EMPS_04597</name>
</gene>
<dbReference type="EMBL" id="BQFW01000006">
    <property type="protein sequence ID" value="GJJ72240.1"/>
    <property type="molecule type" value="Genomic_DNA"/>
</dbReference>
<feature type="region of interest" description="Disordered" evidence="1">
    <location>
        <begin position="260"/>
        <end position="286"/>
    </location>
</feature>
<feature type="compositionally biased region" description="Low complexity" evidence="1">
    <location>
        <begin position="260"/>
        <end position="282"/>
    </location>
</feature>
<reference evidence="3" key="2">
    <citation type="journal article" date="2022" name="Microbiol. Resour. Announc.">
        <title>Whole-Genome Sequence of Entomortierella parvispora E1425, a Mucoromycotan Fungus Associated with Burkholderiaceae-Related Endosymbiotic Bacteria.</title>
        <authorList>
            <person name="Herlambang A."/>
            <person name="Guo Y."/>
            <person name="Takashima Y."/>
            <person name="Narisawa K."/>
            <person name="Ohta H."/>
            <person name="Nishizawa T."/>
        </authorList>
    </citation>
    <scope>NUCLEOTIDE SEQUENCE</scope>
    <source>
        <strain evidence="3">E1425</strain>
    </source>
</reference>
<keyword evidence="4" id="KW-1185">Reference proteome</keyword>
<organism evidence="3 4">
    <name type="scientific">Entomortierella parvispora</name>
    <dbReference type="NCBI Taxonomy" id="205924"/>
    <lineage>
        <taxon>Eukaryota</taxon>
        <taxon>Fungi</taxon>
        <taxon>Fungi incertae sedis</taxon>
        <taxon>Mucoromycota</taxon>
        <taxon>Mortierellomycotina</taxon>
        <taxon>Mortierellomycetes</taxon>
        <taxon>Mortierellales</taxon>
        <taxon>Mortierellaceae</taxon>
        <taxon>Entomortierella</taxon>
    </lineage>
</organism>
<accession>A0A9P3H8U4</accession>
<evidence type="ECO:0000313" key="3">
    <source>
        <dbReference type="EMBL" id="GJJ72240.1"/>
    </source>
</evidence>